<evidence type="ECO:0000256" key="1">
    <source>
        <dbReference type="SAM" id="SignalP"/>
    </source>
</evidence>
<name>A0A2T2N2H8_CORCC</name>
<dbReference type="Proteomes" id="UP000240883">
    <property type="component" value="Unassembled WGS sequence"/>
</dbReference>
<sequence length="562" mass="63960">MSGIEIVGVVLGAIPLIIAALENYESASDRVADFIKWRGQLSALIQSLWMHQTSYHMSLRYILEPILNPEEIEAMILNSGHGMWENKDVALALQGRLGFAYQVYMKTVSDIDDTLKTLVCRLNIDGSTMVPKNGLSAIIVANPVLHSSPKQFMFKKALKFTMERKQIKKLLTKLKECNESLDNFIWKADNVSKIHSAKLRSQFLAPLALIERNATKIFNGLMRTWCSDHDLHCAALLLEQRLTGRRSNTSHSALDADQDTTGSRFHVSFFPSSTSSRWVDAEIHVLEDPKMSLHTVESRRTVRFQNPPSQPTQRIDTDINSLPVIQNICSDIRESELDWMGFFFDNKGKMRGIYKATPRDALYIEKIIRLPQLLDGNYQMSLREICNLSITLSSSLLQLSHSPWLRWSWHKSDIMFIFQKKGSTLEADVNLPYLFFEYSAKRSVQEERKKSSEMADCYKILQLGILLTEIASGKSIENLRQPDDFGPNGAANQLTDLQAARRWMKERLSSGNLTLNSYSAIMQCFQLSIDTSLNLQEGKVQDIIKKEIIGPLYEEASFFWSG</sequence>
<dbReference type="EMBL" id="KZ678154">
    <property type="protein sequence ID" value="PSN59642.1"/>
    <property type="molecule type" value="Genomic_DNA"/>
</dbReference>
<feature type="domain" description="DUF7580" evidence="2">
    <location>
        <begin position="255"/>
        <end position="556"/>
    </location>
</feature>
<accession>A0A2T2N2H8</accession>
<dbReference type="OrthoDB" id="3565018at2759"/>
<dbReference type="PANTHER" id="PTHR35186">
    <property type="entry name" value="ANK_REP_REGION DOMAIN-CONTAINING PROTEIN"/>
    <property type="match status" value="1"/>
</dbReference>
<dbReference type="STRING" id="1448308.A0A2T2N2H8"/>
<organism evidence="3 4">
    <name type="scientific">Corynespora cassiicola Philippines</name>
    <dbReference type="NCBI Taxonomy" id="1448308"/>
    <lineage>
        <taxon>Eukaryota</taxon>
        <taxon>Fungi</taxon>
        <taxon>Dikarya</taxon>
        <taxon>Ascomycota</taxon>
        <taxon>Pezizomycotina</taxon>
        <taxon>Dothideomycetes</taxon>
        <taxon>Pleosporomycetidae</taxon>
        <taxon>Pleosporales</taxon>
        <taxon>Corynesporascaceae</taxon>
        <taxon>Corynespora</taxon>
    </lineage>
</organism>
<feature type="signal peptide" evidence="1">
    <location>
        <begin position="1"/>
        <end position="19"/>
    </location>
</feature>
<feature type="chain" id="PRO_5015653384" description="DUF7580 domain-containing protein" evidence="1">
    <location>
        <begin position="20"/>
        <end position="562"/>
    </location>
</feature>
<dbReference type="Pfam" id="PF24476">
    <property type="entry name" value="DUF7580"/>
    <property type="match status" value="1"/>
</dbReference>
<dbReference type="InterPro" id="IPR056002">
    <property type="entry name" value="DUF7580"/>
</dbReference>
<proteinExistence type="predicted"/>
<evidence type="ECO:0000313" key="3">
    <source>
        <dbReference type="EMBL" id="PSN59642.1"/>
    </source>
</evidence>
<keyword evidence="4" id="KW-1185">Reference proteome</keyword>
<evidence type="ECO:0000313" key="4">
    <source>
        <dbReference type="Proteomes" id="UP000240883"/>
    </source>
</evidence>
<reference evidence="3 4" key="1">
    <citation type="journal article" date="2018" name="Front. Microbiol.">
        <title>Genome-Wide Analysis of Corynespora cassiicola Leaf Fall Disease Putative Effectors.</title>
        <authorList>
            <person name="Lopez D."/>
            <person name="Ribeiro S."/>
            <person name="Label P."/>
            <person name="Fumanal B."/>
            <person name="Venisse J.S."/>
            <person name="Kohler A."/>
            <person name="de Oliveira R.R."/>
            <person name="Labutti K."/>
            <person name="Lipzen A."/>
            <person name="Lail K."/>
            <person name="Bauer D."/>
            <person name="Ohm R.A."/>
            <person name="Barry K.W."/>
            <person name="Spatafora J."/>
            <person name="Grigoriev I.V."/>
            <person name="Martin F.M."/>
            <person name="Pujade-Renaud V."/>
        </authorList>
    </citation>
    <scope>NUCLEOTIDE SEQUENCE [LARGE SCALE GENOMIC DNA]</scope>
    <source>
        <strain evidence="3 4">Philippines</strain>
    </source>
</reference>
<evidence type="ECO:0000259" key="2">
    <source>
        <dbReference type="Pfam" id="PF24476"/>
    </source>
</evidence>
<dbReference type="PANTHER" id="PTHR35186:SF4">
    <property type="entry name" value="PRION-INHIBITION AND PROPAGATION HELO DOMAIN-CONTAINING PROTEIN"/>
    <property type="match status" value="1"/>
</dbReference>
<gene>
    <name evidence="3" type="ORF">BS50DRAFT_537095</name>
</gene>
<keyword evidence="1" id="KW-0732">Signal</keyword>
<protein>
    <recommendedName>
        <fullName evidence="2">DUF7580 domain-containing protein</fullName>
    </recommendedName>
</protein>
<dbReference type="AlphaFoldDB" id="A0A2T2N2H8"/>